<proteinExistence type="predicted"/>
<feature type="compositionally biased region" description="Acidic residues" evidence="1">
    <location>
        <begin position="232"/>
        <end position="250"/>
    </location>
</feature>
<keyword evidence="2" id="KW-0472">Membrane</keyword>
<dbReference type="AlphaFoldDB" id="A0A1W6LPS6"/>
<reference evidence="4" key="1">
    <citation type="submission" date="2017-04" db="EMBL/GenBank/DDBJ databases">
        <title>Comparative genomics and description of representatives of a novel lineage of planctomycetes thriving in anoxic sediments.</title>
        <authorList>
            <person name="Spring S."/>
            <person name="Bunk B."/>
            <person name="Sproer C."/>
        </authorList>
    </citation>
    <scope>NUCLEOTIDE SEQUENCE [LARGE SCALE GENOMIC DNA]</scope>
    <source>
        <strain evidence="4">ST-PulAB-D4</strain>
    </source>
</reference>
<keyword evidence="4" id="KW-1185">Reference proteome</keyword>
<dbReference type="STRING" id="1941349.STSP1_02206"/>
<feature type="transmembrane region" description="Helical" evidence="2">
    <location>
        <begin position="347"/>
        <end position="368"/>
    </location>
</feature>
<evidence type="ECO:0000256" key="1">
    <source>
        <dbReference type="SAM" id="MobiDB-lite"/>
    </source>
</evidence>
<dbReference type="Proteomes" id="UP000193334">
    <property type="component" value="Chromosome"/>
</dbReference>
<dbReference type="EMBL" id="CP021023">
    <property type="protein sequence ID" value="ARN57780.1"/>
    <property type="molecule type" value="Genomic_DNA"/>
</dbReference>
<feature type="compositionally biased region" description="Low complexity" evidence="1">
    <location>
        <begin position="206"/>
        <end position="217"/>
    </location>
</feature>
<accession>A0A1W6LPS6</accession>
<evidence type="ECO:0000313" key="4">
    <source>
        <dbReference type="Proteomes" id="UP000193334"/>
    </source>
</evidence>
<feature type="region of interest" description="Disordered" evidence="1">
    <location>
        <begin position="369"/>
        <end position="398"/>
    </location>
</feature>
<dbReference type="RefSeq" id="WP_085756399.1">
    <property type="nucleotide sequence ID" value="NZ_CP021023.1"/>
</dbReference>
<evidence type="ECO:0000256" key="2">
    <source>
        <dbReference type="SAM" id="Phobius"/>
    </source>
</evidence>
<dbReference type="KEGG" id="pbp:STSP1_02206"/>
<feature type="transmembrane region" description="Helical" evidence="2">
    <location>
        <begin position="312"/>
        <end position="335"/>
    </location>
</feature>
<feature type="compositionally biased region" description="Low complexity" evidence="1">
    <location>
        <begin position="289"/>
        <end position="298"/>
    </location>
</feature>
<feature type="region of interest" description="Disordered" evidence="1">
    <location>
        <begin position="66"/>
        <end position="298"/>
    </location>
</feature>
<feature type="compositionally biased region" description="Acidic residues" evidence="1">
    <location>
        <begin position="80"/>
        <end position="102"/>
    </location>
</feature>
<keyword evidence="2" id="KW-1133">Transmembrane helix</keyword>
<keyword evidence="2" id="KW-0812">Transmembrane</keyword>
<gene>
    <name evidence="3" type="ORF">STSP1_02206</name>
</gene>
<feature type="compositionally biased region" description="Low complexity" evidence="1">
    <location>
        <begin position="251"/>
        <end position="260"/>
    </location>
</feature>
<evidence type="ECO:0008006" key="5">
    <source>
        <dbReference type="Google" id="ProtNLM"/>
    </source>
</evidence>
<feature type="compositionally biased region" description="Acidic residues" evidence="1">
    <location>
        <begin position="190"/>
        <end position="202"/>
    </location>
</feature>
<organism evidence="3 4">
    <name type="scientific">Sedimentisphaera salicampi</name>
    <dbReference type="NCBI Taxonomy" id="1941349"/>
    <lineage>
        <taxon>Bacteria</taxon>
        <taxon>Pseudomonadati</taxon>
        <taxon>Planctomycetota</taxon>
        <taxon>Phycisphaerae</taxon>
        <taxon>Sedimentisphaerales</taxon>
        <taxon>Sedimentisphaeraceae</taxon>
        <taxon>Sedimentisphaera</taxon>
    </lineage>
</organism>
<evidence type="ECO:0000313" key="3">
    <source>
        <dbReference type="EMBL" id="ARN57780.1"/>
    </source>
</evidence>
<name>A0A1W6LPS6_9BACT</name>
<protein>
    <recommendedName>
        <fullName evidence="5">Helix-turn-helix domain-containing protein</fullName>
    </recommendedName>
</protein>
<feature type="compositionally biased region" description="Low complexity" evidence="1">
    <location>
        <begin position="176"/>
        <end position="189"/>
    </location>
</feature>
<sequence>MSENYYTLEQAAEKLGKTQEQLKELAKVNDISEMRDGSKIFYKKEDIDSLAKQQVDDDNLNVEDSVIGLDEESSLGGIDSLDDEKSDEDQGEEVNIDEDMEQMIELSDADTAVGMDSPDSDSDESEGKEKEDDASFSDDSLLSLADTISSEEESKGSAQQDEESSKQQGSEEEGQEQQQSSQDQQGEQQIDADADMGSDEEGSGILDLSLQADDSQLGAVLDDILPGAEGGGGDDDFDDFDVGSLEEAEQQDQQQTEQEQPPQPEEAETEQTPAQDDLSYPEVEPEPEPAAASAPAAAAAASSAEEGTSFGFAMLLPFIAVVMTLVILAGVAVNGSEPLFVPFVQQYFVYIAGGLALVTFIIGISGAFSGGSSSGKKSSGKKSSKKEKKAKSKKKKKK</sequence>
<feature type="compositionally biased region" description="Basic residues" evidence="1">
    <location>
        <begin position="378"/>
        <end position="398"/>
    </location>
</feature>
<feature type="compositionally biased region" description="Low complexity" evidence="1">
    <location>
        <begin position="137"/>
        <end position="148"/>
    </location>
</feature>